<evidence type="ECO:0000313" key="6">
    <source>
        <dbReference type="Proteomes" id="UP000028681"/>
    </source>
</evidence>
<dbReference type="InterPro" id="IPR036259">
    <property type="entry name" value="MFS_trans_sf"/>
</dbReference>
<name>A0A076LPZ3_9GAMM</name>
<sequence>MVIVIAINAMDRVNFAVWIPALQKDWHCSLAPNGDISFVWGMAYALFNFPRGWLTDKLGALRQGGPRVPQGVSVMSIDELTLAAILDVPLTAVHVSRDVLGSEAVQVLQPRRRRPWAPYGARLLYGALVVRASVRRIRAGNRRGEVSSEGGDDDRRGRRQYRSGAALFLQYTYSAVRFLSAISFLPLRGRDDSGDKRGRPRRLSAGRSQRMTIRGEARRWVIGWAALCCCVH</sequence>
<accession>A0A076LPZ3</accession>
<dbReference type="KEGG" id="ete:ETEE_1252"/>
<dbReference type="EMBL" id="CP006664">
    <property type="protein sequence ID" value="AIJ07709.1"/>
    <property type="molecule type" value="Genomic_DNA"/>
</dbReference>
<dbReference type="AlphaFoldDB" id="A0A076LPZ3"/>
<evidence type="ECO:0000256" key="2">
    <source>
        <dbReference type="ARBA" id="ARBA00023125"/>
    </source>
</evidence>
<protein>
    <submittedName>
        <fullName evidence="5">Periplasmic binding protein/LacI transcriptional regulator</fullName>
    </submittedName>
</protein>
<dbReference type="SUPFAM" id="SSF103473">
    <property type="entry name" value="MFS general substrate transporter"/>
    <property type="match status" value="1"/>
</dbReference>
<gene>
    <name evidence="5" type="ORF">ETEE_1252</name>
</gene>
<organism evidence="5 6">
    <name type="scientific">Edwardsiella anguillarum ET080813</name>
    <dbReference type="NCBI Taxonomy" id="667120"/>
    <lineage>
        <taxon>Bacteria</taxon>
        <taxon>Pseudomonadati</taxon>
        <taxon>Pseudomonadota</taxon>
        <taxon>Gammaproteobacteria</taxon>
        <taxon>Enterobacterales</taxon>
        <taxon>Hafniaceae</taxon>
        <taxon>Edwardsiella</taxon>
    </lineage>
</organism>
<dbReference type="InterPro" id="IPR028082">
    <property type="entry name" value="Peripla_BP_I"/>
</dbReference>
<keyword evidence="2" id="KW-0238">DNA-binding</keyword>
<evidence type="ECO:0000313" key="5">
    <source>
        <dbReference type="EMBL" id="AIJ07709.1"/>
    </source>
</evidence>
<evidence type="ECO:0000256" key="3">
    <source>
        <dbReference type="ARBA" id="ARBA00023163"/>
    </source>
</evidence>
<evidence type="ECO:0000256" key="1">
    <source>
        <dbReference type="ARBA" id="ARBA00023015"/>
    </source>
</evidence>
<keyword evidence="1" id="KW-0805">Transcription regulation</keyword>
<dbReference type="Proteomes" id="UP000028681">
    <property type="component" value="Chromosome"/>
</dbReference>
<proteinExistence type="predicted"/>
<dbReference type="HOGENOM" id="CLU_1193292_0_0_6"/>
<evidence type="ECO:0000259" key="4">
    <source>
        <dbReference type="Pfam" id="PF13377"/>
    </source>
</evidence>
<dbReference type="Gene3D" id="3.40.50.2300">
    <property type="match status" value="1"/>
</dbReference>
<keyword evidence="3" id="KW-0804">Transcription</keyword>
<dbReference type="SUPFAM" id="SSF53822">
    <property type="entry name" value="Periplasmic binding protein-like I"/>
    <property type="match status" value="1"/>
</dbReference>
<feature type="domain" description="Transcriptional regulator LacI/GalR-like sensor" evidence="4">
    <location>
        <begin position="58"/>
        <end position="134"/>
    </location>
</feature>
<dbReference type="InterPro" id="IPR046335">
    <property type="entry name" value="LacI/GalR-like_sensor"/>
</dbReference>
<dbReference type="GO" id="GO:0003677">
    <property type="term" value="F:DNA binding"/>
    <property type="evidence" value="ECO:0007669"/>
    <property type="project" value="UniProtKB-KW"/>
</dbReference>
<reference evidence="5 6" key="1">
    <citation type="journal article" date="2012" name="PLoS ONE">
        <title>Edwardsiella comparative phylogenomics reveal the new intra/inter-species taxonomic relationships, virulence evolution and niche adaptation mechanisms.</title>
        <authorList>
            <person name="Yang M."/>
            <person name="Lv Y."/>
            <person name="Xiao J."/>
            <person name="Wu H."/>
            <person name="Zheng H."/>
            <person name="Liu Q."/>
            <person name="Zhang Y."/>
            <person name="Wang Q."/>
        </authorList>
    </citation>
    <scope>NUCLEOTIDE SEQUENCE [LARGE SCALE GENOMIC DNA]</scope>
    <source>
        <strain evidence="6">080813</strain>
    </source>
</reference>
<dbReference type="Pfam" id="PF13377">
    <property type="entry name" value="Peripla_BP_3"/>
    <property type="match status" value="1"/>
</dbReference>